<organism evidence="3 4">
    <name type="scientific">Leptospirillum ferrooxidans (strain C2-3)</name>
    <dbReference type="NCBI Taxonomy" id="1162668"/>
    <lineage>
        <taxon>Bacteria</taxon>
        <taxon>Pseudomonadati</taxon>
        <taxon>Nitrospirota</taxon>
        <taxon>Nitrospiria</taxon>
        <taxon>Nitrospirales</taxon>
        <taxon>Nitrospiraceae</taxon>
        <taxon>Leptospirillum</taxon>
    </lineage>
</organism>
<dbReference type="eggNOG" id="COG1842">
    <property type="taxonomic scope" value="Bacteria"/>
</dbReference>
<name>I0IQV0_LEPFC</name>
<dbReference type="AlphaFoldDB" id="I0IQV0"/>
<reference evidence="4" key="2">
    <citation type="submission" date="2012-03" db="EMBL/GenBank/DDBJ databases">
        <title>The complete genome sequence of the pioneer microbe on fresh volcanic deposit, Leptospirillum ferrooxidans strain C2-3.</title>
        <authorList>
            <person name="Fujimura R."/>
            <person name="Sato Y."/>
            <person name="Nishizawa T."/>
            <person name="Nanba K."/>
            <person name="Oshima K."/>
            <person name="Hattori M."/>
            <person name="Kamijo T."/>
            <person name="Ohta H."/>
        </authorList>
    </citation>
    <scope>NUCLEOTIDE SEQUENCE [LARGE SCALE GENOMIC DNA]</scope>
    <source>
        <strain evidence="4">C2-3</strain>
    </source>
</reference>
<dbReference type="EMBL" id="AP012342">
    <property type="protein sequence ID" value="BAM07649.1"/>
    <property type="molecule type" value="Genomic_DNA"/>
</dbReference>
<proteinExistence type="inferred from homology"/>
<keyword evidence="4" id="KW-1185">Reference proteome</keyword>
<dbReference type="STRING" id="1162668.LFE_1973"/>
<sequence>MSLYERFRTIFLANANTVADHLEDPAAMMAQQMRALDDKLQKAQGELVKAVAEIKLLEQKIRDDESQVALYQERAEKAVKAGNDDLAKRALVEKSRLSADLSEMTRQRDEQQKVVSEIEGDLSKLRDMHDEFARKQSMLSLREERAQASQEVNSIRAEIDPGHLGSEMKRMTDKIDMMEAQAQATREIADRQSGADLDTAFRELDKKSPDIDSELSNLKKTLGAP</sequence>
<feature type="region of interest" description="Disordered" evidence="2">
    <location>
        <begin position="182"/>
        <end position="225"/>
    </location>
</feature>
<dbReference type="PANTHER" id="PTHR31088">
    <property type="entry name" value="MEMBRANE-ASSOCIATED PROTEIN VIPP1, CHLOROPLASTIC"/>
    <property type="match status" value="1"/>
</dbReference>
<accession>I0IQV0</accession>
<evidence type="ECO:0000256" key="2">
    <source>
        <dbReference type="SAM" id="MobiDB-lite"/>
    </source>
</evidence>
<evidence type="ECO:0000313" key="4">
    <source>
        <dbReference type="Proteomes" id="UP000007382"/>
    </source>
</evidence>
<protein>
    <submittedName>
        <fullName evidence="3">Putative phage shock protein A</fullName>
    </submittedName>
</protein>
<evidence type="ECO:0000256" key="1">
    <source>
        <dbReference type="ARBA" id="ARBA00043985"/>
    </source>
</evidence>
<dbReference type="PATRIC" id="fig|1162668.3.peg.2337"/>
<dbReference type="InterPro" id="IPR007157">
    <property type="entry name" value="PspA_VIPP1"/>
</dbReference>
<dbReference type="RefSeq" id="WP_014450133.1">
    <property type="nucleotide sequence ID" value="NC_017094.1"/>
</dbReference>
<dbReference type="HOGENOM" id="CLU_056466_4_1_0"/>
<comment type="similarity">
    <text evidence="1">Belongs to the PspA/Vipp/IM30 family.</text>
</comment>
<dbReference type="Pfam" id="PF04012">
    <property type="entry name" value="PspA_IM30"/>
    <property type="match status" value="1"/>
</dbReference>
<dbReference type="PANTHER" id="PTHR31088:SF6">
    <property type="entry name" value="PHAGE SHOCK PROTEIN A"/>
    <property type="match status" value="1"/>
</dbReference>
<feature type="compositionally biased region" description="Basic and acidic residues" evidence="2">
    <location>
        <begin position="199"/>
        <end position="210"/>
    </location>
</feature>
<dbReference type="OrthoDB" id="9806168at2"/>
<dbReference type="KEGG" id="lfc:LFE_1973"/>
<reference evidence="3 4" key="1">
    <citation type="journal article" date="2012" name="J. Bacteriol.">
        <title>Complete Genome Sequence of Leptospirillum ferrooxidans Strain C2-3, Isolated from a Fresh Volcanic Ash Deposit on the Island of Miyake, Japan.</title>
        <authorList>
            <person name="Fujimura R."/>
            <person name="Sato Y."/>
            <person name="Nishizawa T."/>
            <person name="Oshima K."/>
            <person name="Kim S.-W."/>
            <person name="Hattori M."/>
            <person name="Kamijo T."/>
            <person name="Ohta H."/>
        </authorList>
    </citation>
    <scope>NUCLEOTIDE SEQUENCE [LARGE SCALE GENOMIC DNA]</scope>
    <source>
        <strain evidence="3 4">C2-3</strain>
    </source>
</reference>
<dbReference type="Proteomes" id="UP000007382">
    <property type="component" value="Chromosome"/>
</dbReference>
<gene>
    <name evidence="3" type="primary">pspA</name>
    <name evidence="3" type="ordered locus">LFE_1973</name>
</gene>
<evidence type="ECO:0000313" key="3">
    <source>
        <dbReference type="EMBL" id="BAM07649.1"/>
    </source>
</evidence>